<feature type="transmembrane region" description="Helical" evidence="6">
    <location>
        <begin position="423"/>
        <end position="446"/>
    </location>
</feature>
<evidence type="ECO:0000256" key="6">
    <source>
        <dbReference type="SAM" id="Phobius"/>
    </source>
</evidence>
<evidence type="ECO:0000256" key="3">
    <source>
        <dbReference type="ARBA" id="ARBA00022692"/>
    </source>
</evidence>
<dbReference type="InterPro" id="IPR050250">
    <property type="entry name" value="Macrolide_Exporter_MacB"/>
</dbReference>
<feature type="transmembrane region" description="Helical" evidence="6">
    <location>
        <begin position="333"/>
        <end position="356"/>
    </location>
</feature>
<name>A0A3B7MPH9_9BACT</name>
<dbReference type="RefSeq" id="WP_119050769.1">
    <property type="nucleotide sequence ID" value="NZ_CP032157.1"/>
</dbReference>
<feature type="domain" description="MacB-like periplasmic core" evidence="8">
    <location>
        <begin position="20"/>
        <end position="241"/>
    </location>
</feature>
<accession>A0A3B7MPH9</accession>
<feature type="transmembrane region" description="Helical" evidence="6">
    <location>
        <begin position="756"/>
        <end position="779"/>
    </location>
</feature>
<feature type="transmembrane region" description="Helical" evidence="6">
    <location>
        <begin position="667"/>
        <end position="695"/>
    </location>
</feature>
<evidence type="ECO:0000256" key="2">
    <source>
        <dbReference type="ARBA" id="ARBA00022475"/>
    </source>
</evidence>
<keyword evidence="5 6" id="KW-0472">Membrane</keyword>
<comment type="subcellular location">
    <subcellularLocation>
        <location evidence="1">Cell membrane</location>
        <topology evidence="1">Multi-pass membrane protein</topology>
    </subcellularLocation>
</comment>
<keyword evidence="3 6" id="KW-0812">Transmembrane</keyword>
<evidence type="ECO:0000259" key="7">
    <source>
        <dbReference type="Pfam" id="PF02687"/>
    </source>
</evidence>
<keyword evidence="2" id="KW-1003">Cell membrane</keyword>
<feature type="domain" description="MacB-like periplasmic core" evidence="8">
    <location>
        <begin position="464"/>
        <end position="618"/>
    </location>
</feature>
<feature type="transmembrane region" description="Helical" evidence="6">
    <location>
        <begin position="21"/>
        <end position="41"/>
    </location>
</feature>
<dbReference type="Pfam" id="PF02687">
    <property type="entry name" value="FtsX"/>
    <property type="match status" value="2"/>
</dbReference>
<evidence type="ECO:0000256" key="1">
    <source>
        <dbReference type="ARBA" id="ARBA00004651"/>
    </source>
</evidence>
<dbReference type="Proteomes" id="UP000263900">
    <property type="component" value="Chromosome"/>
</dbReference>
<dbReference type="OrthoDB" id="5933722at2"/>
<dbReference type="InterPro" id="IPR003838">
    <property type="entry name" value="ABC3_permease_C"/>
</dbReference>
<keyword evidence="4 6" id="KW-1133">Transmembrane helix</keyword>
<reference evidence="9 10" key="1">
    <citation type="submission" date="2018-09" db="EMBL/GenBank/DDBJ databases">
        <title>Genome sequencing of strain 6GH32-13.</title>
        <authorList>
            <person name="Weon H.-Y."/>
            <person name="Heo J."/>
            <person name="Kwon S.-W."/>
        </authorList>
    </citation>
    <scope>NUCLEOTIDE SEQUENCE [LARGE SCALE GENOMIC DNA]</scope>
    <source>
        <strain evidence="9 10">5GH32-13</strain>
    </source>
</reference>
<dbReference type="AlphaFoldDB" id="A0A3B7MPH9"/>
<keyword evidence="10" id="KW-1185">Reference proteome</keyword>
<evidence type="ECO:0000256" key="5">
    <source>
        <dbReference type="ARBA" id="ARBA00023136"/>
    </source>
</evidence>
<dbReference type="Pfam" id="PF12704">
    <property type="entry name" value="MacB_PCD"/>
    <property type="match status" value="2"/>
</dbReference>
<dbReference type="PANTHER" id="PTHR30572">
    <property type="entry name" value="MEMBRANE COMPONENT OF TRANSPORTER-RELATED"/>
    <property type="match status" value="1"/>
</dbReference>
<evidence type="ECO:0000256" key="4">
    <source>
        <dbReference type="ARBA" id="ARBA00022989"/>
    </source>
</evidence>
<feature type="domain" description="ABC3 transporter permease C-terminal" evidence="7">
    <location>
        <begin position="288"/>
        <end position="403"/>
    </location>
</feature>
<evidence type="ECO:0000259" key="8">
    <source>
        <dbReference type="Pfam" id="PF12704"/>
    </source>
</evidence>
<evidence type="ECO:0000313" key="10">
    <source>
        <dbReference type="Proteomes" id="UP000263900"/>
    </source>
</evidence>
<dbReference type="EMBL" id="CP032157">
    <property type="protein sequence ID" value="AXY74886.1"/>
    <property type="molecule type" value="Genomic_DNA"/>
</dbReference>
<feature type="transmembrane region" description="Helical" evidence="6">
    <location>
        <begin position="716"/>
        <end position="736"/>
    </location>
</feature>
<proteinExistence type="predicted"/>
<dbReference type="GO" id="GO:0005886">
    <property type="term" value="C:plasma membrane"/>
    <property type="evidence" value="ECO:0007669"/>
    <property type="project" value="UniProtKB-SubCell"/>
</dbReference>
<feature type="transmembrane region" description="Helical" evidence="6">
    <location>
        <begin position="376"/>
        <end position="403"/>
    </location>
</feature>
<gene>
    <name evidence="9" type="ORF">D3H65_13210</name>
</gene>
<feature type="domain" description="ABC3 transporter permease C-terminal" evidence="7">
    <location>
        <begin position="673"/>
        <end position="786"/>
    </location>
</feature>
<dbReference type="InterPro" id="IPR025857">
    <property type="entry name" value="MacB_PCD"/>
</dbReference>
<dbReference type="GO" id="GO:0022857">
    <property type="term" value="F:transmembrane transporter activity"/>
    <property type="evidence" value="ECO:0007669"/>
    <property type="project" value="TreeGrafter"/>
</dbReference>
<organism evidence="9 10">
    <name type="scientific">Paraflavitalea soli</name>
    <dbReference type="NCBI Taxonomy" id="2315862"/>
    <lineage>
        <taxon>Bacteria</taxon>
        <taxon>Pseudomonadati</taxon>
        <taxon>Bacteroidota</taxon>
        <taxon>Chitinophagia</taxon>
        <taxon>Chitinophagales</taxon>
        <taxon>Chitinophagaceae</taxon>
        <taxon>Paraflavitalea</taxon>
    </lineage>
</organism>
<feature type="transmembrane region" description="Helical" evidence="6">
    <location>
        <begin position="281"/>
        <end position="302"/>
    </location>
</feature>
<protein>
    <submittedName>
        <fullName evidence="9">ABC transporter permease</fullName>
    </submittedName>
</protein>
<sequence length="793" mass="89077">MLRNNIISTLRTLKRNRTYTLINMLGLSLSIGVAIVIFMILRFEGSFDSWHKNAPRLYQVLAYDKFDGINSHIPQGAIKALKEKVPGVEKAATVYGYTPAVINVNGENLKQERTFFVQPDFLRMIDMQWIQGSPETSLSQPGQVVLDQPTAQRLFKPGEQVIGKSILYDNTLPLTVSGIVKEMPANTQFRMPMMLSYASLLQYMNWYKDEDYWSGGDSYFQGFVLLKPGASVAAAEASLNQVAAQQGNRSNYSRFSLTNLAQQHFNPLPDIDFFNYAIPRWLLYTLTSIGIFLLLIACINFINMATVQAMQRNKATGIRKILGSSRIQLIGQFLLETAFIVTGAIVAGALFAYFLLPYTGKLLHTQVAEAHNWNAGTILFLAAIGVLLTFLSGLYPAFMLSGFKPIQLLRARFFSIPTKGFSLRRLLVVTQFSIALVLVICTIIGVKQINYFYHTELGFDKAAVITVNMPDGRSSAIRERFRHGLQQSPAISDVTFGLTTPSGTNNWWWANVRYHGLKDGEQQWRQQFIDTNYLSFFKISLLAGRGFNASDSTNATVLINEQAAHDMGFADAAKALGQQIYMGKEQYTIGGIAKDYQSQSLKSGKTPHVFIYNRRFQTACIRINHLQQEAALQLVAKEWKAIFPEYYFEYRFLDDDLRSFYGDESKLASFLSLFSIIGILIGCLGVYGLVTFVCVRKTKEIGIRKVLGAGFLDIMAMLNVEFIWLIVISFVIAAPIAGYTMHHFLQDYSNRIAIPWWIFLLSGLGALLITMITISFQAIRAAKANPVKSLRSE</sequence>
<dbReference type="KEGG" id="pseg:D3H65_13210"/>
<evidence type="ECO:0000313" key="9">
    <source>
        <dbReference type="EMBL" id="AXY74886.1"/>
    </source>
</evidence>
<dbReference type="PANTHER" id="PTHR30572:SF18">
    <property type="entry name" value="ABC-TYPE MACROLIDE FAMILY EXPORT SYSTEM PERMEASE COMPONENT 2"/>
    <property type="match status" value="1"/>
</dbReference>